<dbReference type="GO" id="GO:0016020">
    <property type="term" value="C:membrane"/>
    <property type="evidence" value="ECO:0007669"/>
    <property type="project" value="UniProtKB-SubCell"/>
</dbReference>
<dbReference type="Pfam" id="PF02397">
    <property type="entry name" value="Bac_transf"/>
    <property type="match status" value="1"/>
</dbReference>
<evidence type="ECO:0000259" key="8">
    <source>
        <dbReference type="Pfam" id="PF02397"/>
    </source>
</evidence>
<proteinExistence type="inferred from homology"/>
<keyword evidence="4 7" id="KW-0812">Transmembrane</keyword>
<feature type="domain" description="Bacterial sugar transferase" evidence="8">
    <location>
        <begin position="287"/>
        <end position="469"/>
    </location>
</feature>
<evidence type="ECO:0000256" key="1">
    <source>
        <dbReference type="ARBA" id="ARBA00004141"/>
    </source>
</evidence>
<evidence type="ECO:0000256" key="4">
    <source>
        <dbReference type="ARBA" id="ARBA00022692"/>
    </source>
</evidence>
<keyword evidence="10" id="KW-1185">Reference proteome</keyword>
<dbReference type="NCBIfam" id="TIGR03025">
    <property type="entry name" value="EPS_sugtrans"/>
    <property type="match status" value="1"/>
</dbReference>
<keyword evidence="5 7" id="KW-1133">Transmembrane helix</keyword>
<feature type="transmembrane region" description="Helical" evidence="7">
    <location>
        <begin position="52"/>
        <end position="70"/>
    </location>
</feature>
<evidence type="ECO:0000256" key="7">
    <source>
        <dbReference type="SAM" id="Phobius"/>
    </source>
</evidence>
<dbReference type="InterPro" id="IPR003362">
    <property type="entry name" value="Bact_transf"/>
</dbReference>
<feature type="transmembrane region" description="Helical" evidence="7">
    <location>
        <begin position="292"/>
        <end position="313"/>
    </location>
</feature>
<reference evidence="9" key="1">
    <citation type="submission" date="2020-10" db="EMBL/GenBank/DDBJ databases">
        <authorList>
            <person name="Castelo-Branco R."/>
            <person name="Eusebio N."/>
            <person name="Adriana R."/>
            <person name="Vieira A."/>
            <person name="Brugerolle De Fraissinette N."/>
            <person name="Rezende De Castro R."/>
            <person name="Schneider M.P."/>
            <person name="Vasconcelos V."/>
            <person name="Leao P.N."/>
        </authorList>
    </citation>
    <scope>NUCLEOTIDE SEQUENCE</scope>
    <source>
        <strain evidence="9">LEGE 06105</strain>
    </source>
</reference>
<dbReference type="PANTHER" id="PTHR30576:SF21">
    <property type="entry name" value="UDP-GLUCOSE:UNDECAPRENYL-PHOSPHATE GLUCOSE-1-PHOSPHATE TRANSFERASE"/>
    <property type="match status" value="1"/>
</dbReference>
<evidence type="ECO:0000256" key="2">
    <source>
        <dbReference type="ARBA" id="ARBA00006464"/>
    </source>
</evidence>
<keyword evidence="3 9" id="KW-0808">Transferase</keyword>
<dbReference type="GO" id="GO:0009242">
    <property type="term" value="P:colanic acid biosynthetic process"/>
    <property type="evidence" value="ECO:0007669"/>
    <property type="project" value="TreeGrafter"/>
</dbReference>
<dbReference type="AlphaFoldDB" id="A0A8J7FC31"/>
<dbReference type="EMBL" id="JADEWL010000092">
    <property type="protein sequence ID" value="MBE9215259.1"/>
    <property type="molecule type" value="Genomic_DNA"/>
</dbReference>
<comment type="caution">
    <text evidence="9">The sequence shown here is derived from an EMBL/GenBank/DDBJ whole genome shotgun (WGS) entry which is preliminary data.</text>
</comment>
<evidence type="ECO:0000313" key="9">
    <source>
        <dbReference type="EMBL" id="MBE9215259.1"/>
    </source>
</evidence>
<keyword evidence="6 7" id="KW-0472">Membrane</keyword>
<sequence>MQEALSRKESVTLDSQKVIRSIPKLLLLSDIFGLVFSLGFIFWLRFNQLLDWFNPISYGFILLVLASLYLADTYNPDKQIAGLRAPARIILSNIFVAIVSAALIYISGAWRNNTLLWRSVLLPSLSIFTGLAIISRTWTAQLIRQYAQQSRWLILGATKNTIQFAQNFQAHNSLGRLLILAEDSEQSNFSPDSSLLEQEYIVGTIADLPGLSLQRWTGVLLGSQIELSDSLVQQLMTMRLQGIPVYRLPDIYESLWYKLPSSLLQDTWFTFSTGFNLMSGNLNTRVKRVMDMMASALLLLLLSPVMLLVALAIKLDSPGPVFYSQERTGLNGKTFKVHKFRSMYQDAEKRGAQWAQKRDPRITRVGYWLRLMRIDELPQVWNVLKGEMSLIGPRPERPQFDAQLKEAIPYYDIRYLVKPGITGWAQVLYPYGASIEDAYEKLSYDLYYIKNYSIWLDIAIFFKTIRVVLLGKGR</sequence>
<feature type="transmembrane region" description="Helical" evidence="7">
    <location>
        <begin position="25"/>
        <end position="46"/>
    </location>
</feature>
<comment type="similarity">
    <text evidence="2">Belongs to the bacterial sugar transferase family.</text>
</comment>
<evidence type="ECO:0000256" key="5">
    <source>
        <dbReference type="ARBA" id="ARBA00022989"/>
    </source>
</evidence>
<evidence type="ECO:0000256" key="6">
    <source>
        <dbReference type="ARBA" id="ARBA00023136"/>
    </source>
</evidence>
<dbReference type="Proteomes" id="UP000620559">
    <property type="component" value="Unassembled WGS sequence"/>
</dbReference>
<feature type="transmembrane region" description="Helical" evidence="7">
    <location>
        <begin position="90"/>
        <end position="110"/>
    </location>
</feature>
<dbReference type="RefSeq" id="WP_193923285.1">
    <property type="nucleotide sequence ID" value="NZ_JADEWL010000092.1"/>
</dbReference>
<evidence type="ECO:0000256" key="3">
    <source>
        <dbReference type="ARBA" id="ARBA00022679"/>
    </source>
</evidence>
<feature type="transmembrane region" description="Helical" evidence="7">
    <location>
        <begin position="116"/>
        <end position="134"/>
    </location>
</feature>
<protein>
    <submittedName>
        <fullName evidence="9">Sugar transferase</fullName>
    </submittedName>
</protein>
<evidence type="ECO:0000313" key="10">
    <source>
        <dbReference type="Proteomes" id="UP000620559"/>
    </source>
</evidence>
<comment type="subcellular location">
    <subcellularLocation>
        <location evidence="1">Membrane</location>
        <topology evidence="1">Multi-pass membrane protein</topology>
    </subcellularLocation>
</comment>
<name>A0A8J7FC31_9CYAN</name>
<dbReference type="PANTHER" id="PTHR30576">
    <property type="entry name" value="COLANIC BIOSYNTHESIS UDP-GLUCOSE LIPID CARRIER TRANSFERASE"/>
    <property type="match status" value="1"/>
</dbReference>
<dbReference type="InterPro" id="IPR017475">
    <property type="entry name" value="EPS_sugar_tfrase"/>
</dbReference>
<gene>
    <name evidence="9" type="ORF">IQ247_21785</name>
</gene>
<dbReference type="GO" id="GO:0089702">
    <property type="term" value="F:undecaprenyl-phosphate glucose phosphotransferase activity"/>
    <property type="evidence" value="ECO:0007669"/>
    <property type="project" value="TreeGrafter"/>
</dbReference>
<organism evidence="9 10">
    <name type="scientific">Plectonema cf. radiosum LEGE 06105</name>
    <dbReference type="NCBI Taxonomy" id="945769"/>
    <lineage>
        <taxon>Bacteria</taxon>
        <taxon>Bacillati</taxon>
        <taxon>Cyanobacteriota</taxon>
        <taxon>Cyanophyceae</taxon>
        <taxon>Oscillatoriophycideae</taxon>
        <taxon>Oscillatoriales</taxon>
        <taxon>Microcoleaceae</taxon>
        <taxon>Plectonema</taxon>
    </lineage>
</organism>
<accession>A0A8J7FC31</accession>